<dbReference type="Proteomes" id="UP000201613">
    <property type="component" value="Unassembled WGS sequence"/>
</dbReference>
<dbReference type="InterPro" id="IPR038460">
    <property type="entry name" value="AcetylCoA_hyd_C_sf"/>
</dbReference>
<evidence type="ECO:0000313" key="2">
    <source>
        <dbReference type="EMBL" id="SMY08151.1"/>
    </source>
</evidence>
<dbReference type="InterPro" id="IPR046433">
    <property type="entry name" value="ActCoA_hydro"/>
</dbReference>
<feature type="domain" description="Acetyl-CoA hydrolase/transferase C-terminal" evidence="1">
    <location>
        <begin position="251"/>
        <end position="402"/>
    </location>
</feature>
<evidence type="ECO:0000313" key="3">
    <source>
        <dbReference type="Proteomes" id="UP000201613"/>
    </source>
</evidence>
<evidence type="ECO:0000259" key="1">
    <source>
        <dbReference type="Pfam" id="PF13336"/>
    </source>
</evidence>
<dbReference type="EMBL" id="FXZK01000004">
    <property type="protein sequence ID" value="SMY08151.1"/>
    <property type="molecule type" value="Genomic_DNA"/>
</dbReference>
<gene>
    <name evidence="2" type="primary">scpC</name>
    <name evidence="2" type="ORF">LOM8899_02300</name>
</gene>
<dbReference type="EC" id="2.8.3.-" evidence="2"/>
<dbReference type="GO" id="GO:0006083">
    <property type="term" value="P:acetate metabolic process"/>
    <property type="evidence" value="ECO:0007669"/>
    <property type="project" value="InterPro"/>
</dbReference>
<organism evidence="2 3">
    <name type="scientific">Flavimaricola marinus</name>
    <dbReference type="NCBI Taxonomy" id="1819565"/>
    <lineage>
        <taxon>Bacteria</taxon>
        <taxon>Pseudomonadati</taxon>
        <taxon>Pseudomonadota</taxon>
        <taxon>Alphaproteobacteria</taxon>
        <taxon>Rhodobacterales</taxon>
        <taxon>Paracoccaceae</taxon>
        <taxon>Flavimaricola</taxon>
    </lineage>
</organism>
<dbReference type="GO" id="GO:0008775">
    <property type="term" value="F:acetate CoA-transferase activity"/>
    <property type="evidence" value="ECO:0007669"/>
    <property type="project" value="InterPro"/>
</dbReference>
<dbReference type="OrthoDB" id="9801795at2"/>
<reference evidence="3" key="1">
    <citation type="submission" date="2017-05" db="EMBL/GenBank/DDBJ databases">
        <authorList>
            <person name="Rodrigo-Torres L."/>
            <person name="Arahal R. D."/>
            <person name="Lucena T."/>
        </authorList>
    </citation>
    <scope>NUCLEOTIDE SEQUENCE [LARGE SCALE GENOMIC DNA]</scope>
    <source>
        <strain evidence="3">CECT 8899</strain>
    </source>
</reference>
<accession>A0A238LEU0</accession>
<dbReference type="SUPFAM" id="SSF100950">
    <property type="entry name" value="NagB/RpiA/CoA transferase-like"/>
    <property type="match status" value="2"/>
</dbReference>
<dbReference type="Gene3D" id="3.40.1080.20">
    <property type="entry name" value="Acetyl-CoA hydrolase/transferase C-terminal domain"/>
    <property type="match status" value="1"/>
</dbReference>
<name>A0A238LEU0_9RHOB</name>
<dbReference type="PANTHER" id="PTHR21432">
    <property type="entry name" value="ACETYL-COA HYDROLASE-RELATED"/>
    <property type="match status" value="1"/>
</dbReference>
<dbReference type="InterPro" id="IPR026888">
    <property type="entry name" value="AcetylCoA_hyd_C"/>
</dbReference>
<dbReference type="Gene3D" id="3.30.750.70">
    <property type="entry name" value="4-hydroxybutyrate coenzyme like domains"/>
    <property type="match status" value="1"/>
</dbReference>
<dbReference type="InterPro" id="IPR037171">
    <property type="entry name" value="NagB/RpiA_transferase-like"/>
</dbReference>
<proteinExistence type="predicted"/>
<dbReference type="RefSeq" id="WP_093992357.1">
    <property type="nucleotide sequence ID" value="NZ_FXZK01000004.1"/>
</dbReference>
<dbReference type="Gene3D" id="3.40.1080.10">
    <property type="entry name" value="Glutaconate Coenzyme A-transferase"/>
    <property type="match status" value="1"/>
</dbReference>
<dbReference type="Pfam" id="PF13336">
    <property type="entry name" value="AcetylCoA_hyd_C"/>
    <property type="match status" value="1"/>
</dbReference>
<sequence length="405" mass="41836">MTPKAAAEAARTAGRILLGGCTADPVDVLDAVAADPELWQGITLTGAFIPGVNDRDYSALGRNGTVETIFVTSGLRADRAAGRVAHLPMHYSAFHKRLARPGVVDLVILTVPPPQDGSIGLGLCADFAPAAIAAGARLIGMVNPQLPDTPGAPRIPVARFEALAESSAALPELKSTSPDTINRQIAQRIAGLVPEGGTLQLGLGTLQAAVLEAVQGRHDLGFHGGMISDGVLDAAEDGGFRRGITTGVALGTRGFYDRLGTADGIRFGPVDQTHAISVLSGIPGLTCVNSGLEVDLTGQVNVEYLNGNQSSGQGGMIDFIRGARASEGGVAIMALPSTAKRGTVSRIVPQLAQGTPVSVARSDIDVVVTEHGVADLREADMDTRRARLIAVADPAFRDDLMRAGQ</sequence>
<keyword evidence="2" id="KW-0808">Transferase</keyword>
<dbReference type="PANTHER" id="PTHR21432:SF20">
    <property type="entry name" value="ACETYL-COA HYDROLASE"/>
    <property type="match status" value="1"/>
</dbReference>
<dbReference type="AlphaFoldDB" id="A0A238LEU0"/>
<protein>
    <submittedName>
        <fullName evidence="2">Propionyl-CoA:succinate CoA transferase</fullName>
        <ecNumber evidence="2">2.8.3.-</ecNumber>
    </submittedName>
</protein>
<keyword evidence="3" id="KW-1185">Reference proteome</keyword>